<keyword evidence="1" id="KW-0472">Membrane</keyword>
<comment type="caution">
    <text evidence="2">The sequence shown here is derived from an EMBL/GenBank/DDBJ whole genome shotgun (WGS) entry which is preliminary data.</text>
</comment>
<dbReference type="Proteomes" id="UP000269689">
    <property type="component" value="Unassembled WGS sequence"/>
</dbReference>
<accession>A0A3N4VG14</accession>
<dbReference type="Pfam" id="PF10003">
    <property type="entry name" value="DUF2244"/>
    <property type="match status" value="1"/>
</dbReference>
<dbReference type="EMBL" id="RKQK01000001">
    <property type="protein sequence ID" value="RPE71894.1"/>
    <property type="molecule type" value="Genomic_DNA"/>
</dbReference>
<sequence length="186" mass="21243">MPYLWTPDHHSQARTAASLPATPQIPEMPLLKLDIWPHRSMPNRGFKNAIWLMFIAGCLPVIAFIGTLAFWILLACVLLTLTALWTGLRLSDRAHLREELTLWSDRLLLTHWTTKGEKLTYEANPYWVKLHLHAAGGPVEHYLTLTSSATDQGRSVELARFLSPEERCQLHDDLAFVLGQLKDLRR</sequence>
<keyword evidence="3" id="KW-1185">Reference proteome</keyword>
<dbReference type="RefSeq" id="WP_170162683.1">
    <property type="nucleotide sequence ID" value="NZ_RKQK01000001.1"/>
</dbReference>
<feature type="transmembrane region" description="Helical" evidence="1">
    <location>
        <begin position="71"/>
        <end position="88"/>
    </location>
</feature>
<dbReference type="AlphaFoldDB" id="A0A3N4VG14"/>
<name>A0A3N4VG14_9RHOB</name>
<proteinExistence type="predicted"/>
<protein>
    <submittedName>
        <fullName evidence="2">Putative membrane protein</fullName>
    </submittedName>
</protein>
<reference evidence="2 3" key="1">
    <citation type="submission" date="2018-11" db="EMBL/GenBank/DDBJ databases">
        <title>Genomic Encyclopedia of Type Strains, Phase IV (KMG-IV): sequencing the most valuable type-strain genomes for metagenomic binning, comparative biology and taxonomic classification.</title>
        <authorList>
            <person name="Goeker M."/>
        </authorList>
    </citation>
    <scope>NUCLEOTIDE SEQUENCE [LARGE SCALE GENOMIC DNA]</scope>
    <source>
        <strain evidence="2 3">DSM 104731</strain>
    </source>
</reference>
<keyword evidence="1" id="KW-1133">Transmembrane helix</keyword>
<organism evidence="2 3">
    <name type="scientific">Pacificibacter maritimus</name>
    <dbReference type="NCBI Taxonomy" id="762213"/>
    <lineage>
        <taxon>Bacteria</taxon>
        <taxon>Pseudomonadati</taxon>
        <taxon>Pseudomonadota</taxon>
        <taxon>Alphaproteobacteria</taxon>
        <taxon>Rhodobacterales</taxon>
        <taxon>Roseobacteraceae</taxon>
        <taxon>Pacificibacter</taxon>
    </lineage>
</organism>
<evidence type="ECO:0000256" key="1">
    <source>
        <dbReference type="SAM" id="Phobius"/>
    </source>
</evidence>
<gene>
    <name evidence="2" type="ORF">EDD53_1027</name>
</gene>
<feature type="transmembrane region" description="Helical" evidence="1">
    <location>
        <begin position="49"/>
        <end position="65"/>
    </location>
</feature>
<dbReference type="InterPro" id="IPR019253">
    <property type="entry name" value="DUF2244_TM"/>
</dbReference>
<evidence type="ECO:0000313" key="3">
    <source>
        <dbReference type="Proteomes" id="UP000269689"/>
    </source>
</evidence>
<evidence type="ECO:0000313" key="2">
    <source>
        <dbReference type="EMBL" id="RPE71894.1"/>
    </source>
</evidence>
<keyword evidence="1" id="KW-0812">Transmembrane</keyword>